<feature type="repeat" description="WD" evidence="3">
    <location>
        <begin position="1296"/>
        <end position="1337"/>
    </location>
</feature>
<dbReference type="InterPro" id="IPR019775">
    <property type="entry name" value="WD40_repeat_CS"/>
</dbReference>
<dbReference type="InterPro" id="IPR049052">
    <property type="entry name" value="nSTAND1"/>
</dbReference>
<accession>A0ABP3FLY9</accession>
<dbReference type="PROSITE" id="PS50082">
    <property type="entry name" value="WD_REPEATS_2"/>
    <property type="match status" value="4"/>
</dbReference>
<dbReference type="SUPFAM" id="SSF52540">
    <property type="entry name" value="P-loop containing nucleoside triphosphate hydrolases"/>
    <property type="match status" value="1"/>
</dbReference>
<dbReference type="InterPro" id="IPR011047">
    <property type="entry name" value="Quinoprotein_ADH-like_sf"/>
</dbReference>
<gene>
    <name evidence="5" type="ORF">GCM10010151_08510</name>
</gene>
<name>A0ABP3FLY9_9ACTN</name>
<dbReference type="PANTHER" id="PTHR19879:SF9">
    <property type="entry name" value="TRANSCRIPTION INITIATION FACTOR TFIID SUBUNIT 5"/>
    <property type="match status" value="1"/>
</dbReference>
<feature type="repeat" description="WD" evidence="3">
    <location>
        <begin position="1253"/>
        <end position="1294"/>
    </location>
</feature>
<dbReference type="Pfam" id="PF13365">
    <property type="entry name" value="Trypsin_2"/>
    <property type="match status" value="1"/>
</dbReference>
<keyword evidence="1 3" id="KW-0853">WD repeat</keyword>
<proteinExistence type="predicted"/>
<dbReference type="EMBL" id="BAAABM010000007">
    <property type="protein sequence ID" value="GAA0321068.1"/>
    <property type="molecule type" value="Genomic_DNA"/>
</dbReference>
<evidence type="ECO:0000313" key="5">
    <source>
        <dbReference type="EMBL" id="GAA0321068.1"/>
    </source>
</evidence>
<feature type="repeat" description="WD" evidence="3">
    <location>
        <begin position="1339"/>
        <end position="1380"/>
    </location>
</feature>
<dbReference type="Proteomes" id="UP001501822">
    <property type="component" value="Unassembled WGS sequence"/>
</dbReference>
<dbReference type="PANTHER" id="PTHR19879">
    <property type="entry name" value="TRANSCRIPTION INITIATION FACTOR TFIID"/>
    <property type="match status" value="1"/>
</dbReference>
<dbReference type="Gene3D" id="2.40.10.120">
    <property type="match status" value="1"/>
</dbReference>
<dbReference type="Pfam" id="PF20703">
    <property type="entry name" value="nSTAND1"/>
    <property type="match status" value="1"/>
</dbReference>
<organism evidence="5 6">
    <name type="scientific">Actinoallomurus spadix</name>
    <dbReference type="NCBI Taxonomy" id="79912"/>
    <lineage>
        <taxon>Bacteria</taxon>
        <taxon>Bacillati</taxon>
        <taxon>Actinomycetota</taxon>
        <taxon>Actinomycetes</taxon>
        <taxon>Streptosporangiales</taxon>
        <taxon>Thermomonosporaceae</taxon>
        <taxon>Actinoallomurus</taxon>
    </lineage>
</organism>
<dbReference type="InterPro" id="IPR009003">
    <property type="entry name" value="Peptidase_S1_PA"/>
</dbReference>
<evidence type="ECO:0000256" key="2">
    <source>
        <dbReference type="ARBA" id="ARBA00022737"/>
    </source>
</evidence>
<evidence type="ECO:0000256" key="1">
    <source>
        <dbReference type="ARBA" id="ARBA00022574"/>
    </source>
</evidence>
<sequence length="1409" mass="151997">MTFPARGHGAGGWEVPLAWALVRILESPSSPDDAEAGSPDPIEDGRRRHCGFGLLVDSARVITCAHVVARSLGEPDDCEAPPPGTRVQLDFPLLAPGEVLTATIEAWAAMADDGRGDVAGLVLDDYPPAGARPHALARSGEVSGHDIMIYGYQDRAGHQPTWVPCAAVAPVEGGWLQLGLAEFTGGLRIRPGFSGSPVLDQQTGQVVGLTVRADTREGVWHAYAVTGEVVFEAWEQLRESRGRANPFKLLRPFEAADRNVFFGRDALAEQTLEKITGHDRALVTGASGTGKTSMLNALVVPGLNEIGRAVLVLTPSGDTTFWNDVVEAVDMTRLPLGAGPAEAPPADSPLDLKVSWLRAALGAERIVLVFDQFEELLSAEPTRVRDYTDELSEWPTVHDHGSPYVRVVVVVRDDLLPRLRQVWRAAPGPSATVTVGPLSREQLLQAVTGPVTATGFVRYEERLPERIVTDLGTQPYCLPALQVVLHDLWEHGVTDGLLRHSVYQELNGRDGPLAGHLRRTWHGLAESTRANARALFLNLVVPVGDDAFVRRVAYRSEIGEEQWETAVSLAFHRLVVVRGSARNDATVELVHDALLVQWQELAEHLAAHRDLIEWREDMRRRVSAWQRSGEQPGHLLRGKALAQELRRVNRLGPVLTAPEARFLSAARAHRRLRRRRRAIAAVTVVTLLIALTGVLLRLDGSAEEASRGDLSRRLAAQSQALTESDPALSALLAAAAWKTSETPEARYSMLRVRYSPNRATLMGTGGSSLGGAFSPDGRLLATGGGHNDEAIHLWDTRTHRHLAQFSQGEGTIWNTAFSPDGKMVAGASKFGHVALVDLTGRRVRKLDLTSHFDIRDVAFSPDGRIVAGVAGDVHLWDTTTGRETIPAIRPAEGAESITFDARRGQLITGGRDGVVRFWTLSGRPVGSLKAAAGPPDKAVLSYVEISADGKVLVTSDASRRIRVWDVTGRRRIGGTLTGSSAAVSPDGRIIAYADHKSVRLWNVEQRRPVGAALTGHFVDINGMAFSPDGGTLATTSGDTTVRLWDIGAYRSIDAPLAVASGKNLNTGGGPADPREVPGGVDEVAFSPDGRTLATGGADLRLWDVATKREIGTPLAIYNHGSGNTGVAGRISFSPDGRYLVAIGGQVTSNVTIWDLSTRPPIPYPLTDHGKPIDVGQVGFASGVWRMYSIPDHGRIEVWDLSSRRVITTIPGDFTALNDLAVSPDGKMIATSHYILRTIQLFDMGKRKLVATLNSGHANAVRTVAFSPQGSLFASAGDDPDPRLWNTTTRAPVGAPLRGHSGPVFTLAFSPDGKTLAAADADHSVRLWDVDSRQPIGQPLTGHTSDIRSMSFSRDGRLMATGSSDGTVRFWRMTPTTDLPTTMCRIAGRPLEAAEWHRYAPGEEMPHVCD</sequence>
<feature type="domain" description="Novel STAND NTPase 1" evidence="4">
    <location>
        <begin position="246"/>
        <end position="632"/>
    </location>
</feature>
<dbReference type="Gene3D" id="2.130.10.10">
    <property type="entry name" value="YVTN repeat-like/Quinoprotein amine dehydrogenase"/>
    <property type="match status" value="4"/>
</dbReference>
<dbReference type="SMART" id="SM00320">
    <property type="entry name" value="WD40"/>
    <property type="match status" value="13"/>
</dbReference>
<evidence type="ECO:0000256" key="3">
    <source>
        <dbReference type="PROSITE-ProRule" id="PRU00221"/>
    </source>
</evidence>
<dbReference type="InterPro" id="IPR015943">
    <property type="entry name" value="WD40/YVTN_repeat-like_dom_sf"/>
</dbReference>
<dbReference type="SUPFAM" id="SSF50998">
    <property type="entry name" value="Quinoprotein alcohol dehydrogenase-like"/>
    <property type="match status" value="1"/>
</dbReference>
<evidence type="ECO:0000259" key="4">
    <source>
        <dbReference type="Pfam" id="PF20703"/>
    </source>
</evidence>
<dbReference type="Pfam" id="PF00400">
    <property type="entry name" value="WD40"/>
    <property type="match status" value="8"/>
</dbReference>
<dbReference type="PROSITE" id="PS00678">
    <property type="entry name" value="WD_REPEATS_1"/>
    <property type="match status" value="2"/>
</dbReference>
<dbReference type="InterPro" id="IPR001680">
    <property type="entry name" value="WD40_rpt"/>
</dbReference>
<dbReference type="CDD" id="cd00200">
    <property type="entry name" value="WD40"/>
    <property type="match status" value="2"/>
</dbReference>
<feature type="repeat" description="WD" evidence="3">
    <location>
        <begin position="1013"/>
        <end position="1054"/>
    </location>
</feature>
<comment type="caution">
    <text evidence="5">The sequence shown here is derived from an EMBL/GenBank/DDBJ whole genome shotgun (WGS) entry which is preliminary data.</text>
</comment>
<dbReference type="InterPro" id="IPR036322">
    <property type="entry name" value="WD40_repeat_dom_sf"/>
</dbReference>
<dbReference type="PRINTS" id="PR00320">
    <property type="entry name" value="GPROTEINBRPT"/>
</dbReference>
<dbReference type="PROSITE" id="PS50294">
    <property type="entry name" value="WD_REPEATS_REGION"/>
    <property type="match status" value="4"/>
</dbReference>
<dbReference type="SUPFAM" id="SSF50494">
    <property type="entry name" value="Trypsin-like serine proteases"/>
    <property type="match status" value="1"/>
</dbReference>
<protein>
    <recommendedName>
        <fullName evidence="4">Novel STAND NTPase 1 domain-containing protein</fullName>
    </recommendedName>
</protein>
<dbReference type="InterPro" id="IPR020472">
    <property type="entry name" value="WD40_PAC1"/>
</dbReference>
<dbReference type="SUPFAM" id="SSF50978">
    <property type="entry name" value="WD40 repeat-like"/>
    <property type="match status" value="1"/>
</dbReference>
<dbReference type="InterPro" id="IPR027417">
    <property type="entry name" value="P-loop_NTPase"/>
</dbReference>
<keyword evidence="6" id="KW-1185">Reference proteome</keyword>
<reference evidence="6" key="1">
    <citation type="journal article" date="2019" name="Int. J. Syst. Evol. Microbiol.">
        <title>The Global Catalogue of Microorganisms (GCM) 10K type strain sequencing project: providing services to taxonomists for standard genome sequencing and annotation.</title>
        <authorList>
            <consortium name="The Broad Institute Genomics Platform"/>
            <consortium name="The Broad Institute Genome Sequencing Center for Infectious Disease"/>
            <person name="Wu L."/>
            <person name="Ma J."/>
        </authorList>
    </citation>
    <scope>NUCLEOTIDE SEQUENCE [LARGE SCALE GENOMIC DNA]</scope>
    <source>
        <strain evidence="6">JCM 3146</strain>
    </source>
</reference>
<evidence type="ECO:0000313" key="6">
    <source>
        <dbReference type="Proteomes" id="UP001501822"/>
    </source>
</evidence>
<keyword evidence="2" id="KW-0677">Repeat</keyword>